<sequence length="233" mass="27509">MELTYPLISCICITNNRPSLLKRAIYCFELQNYPNKELVISYQKKDTKSRLIIETAKQNEALKILQIERPVTDSLGEARNHAVYKCTGDFVCMWDDDDWHHTSRLSYQFNSLRAISQYYQASVLSRILLYDTTTKKAYCSFSYTWDGTILCRKEILLQNQYASRDRGEDTHVITFLSARKLLYKIEDVPFLYIYVYHGENTWNYAHFENFMNKSQLLDEQTTIGIRKVLNDQI</sequence>
<dbReference type="InterPro" id="IPR001173">
    <property type="entry name" value="Glyco_trans_2-like"/>
</dbReference>
<evidence type="ECO:0000313" key="2">
    <source>
        <dbReference type="EMBL" id="MBB6501672.1"/>
    </source>
</evidence>
<evidence type="ECO:0000259" key="1">
    <source>
        <dbReference type="Pfam" id="PF00535"/>
    </source>
</evidence>
<dbReference type="PANTHER" id="PTHR22916:SF3">
    <property type="entry name" value="UDP-GLCNAC:BETAGAL BETA-1,3-N-ACETYLGLUCOSAMINYLTRANSFERASE-LIKE PROTEIN 1"/>
    <property type="match status" value="1"/>
</dbReference>
<dbReference type="Pfam" id="PF00535">
    <property type="entry name" value="Glycos_transf_2"/>
    <property type="match status" value="1"/>
</dbReference>
<keyword evidence="2" id="KW-0808">Transferase</keyword>
<dbReference type="GO" id="GO:0016758">
    <property type="term" value="F:hexosyltransferase activity"/>
    <property type="evidence" value="ECO:0007669"/>
    <property type="project" value="UniProtKB-ARBA"/>
</dbReference>
<dbReference type="RefSeq" id="WP_184627641.1">
    <property type="nucleotide sequence ID" value="NZ_JACHCC010000010.1"/>
</dbReference>
<dbReference type="InterPro" id="IPR029044">
    <property type="entry name" value="Nucleotide-diphossugar_trans"/>
</dbReference>
<dbReference type="Proteomes" id="UP000521017">
    <property type="component" value="Unassembled WGS sequence"/>
</dbReference>
<dbReference type="PANTHER" id="PTHR22916">
    <property type="entry name" value="GLYCOSYLTRANSFERASE"/>
    <property type="match status" value="1"/>
</dbReference>
<accession>A0A7X0J891</accession>
<dbReference type="CDD" id="cd00761">
    <property type="entry name" value="Glyco_tranf_GTA_type"/>
    <property type="match status" value="1"/>
</dbReference>
<comment type="caution">
    <text evidence="2">The sequence shown here is derived from an EMBL/GenBank/DDBJ whole genome shotgun (WGS) entry which is preliminary data.</text>
</comment>
<reference evidence="2 3" key="1">
    <citation type="submission" date="2020-08" db="EMBL/GenBank/DDBJ databases">
        <title>Genomic Encyclopedia of Type Strains, Phase IV (KMG-V): Genome sequencing to study the core and pangenomes of soil and plant-associated prokaryotes.</title>
        <authorList>
            <person name="Whitman W."/>
        </authorList>
    </citation>
    <scope>NUCLEOTIDE SEQUENCE [LARGE SCALE GENOMIC DNA]</scope>
    <source>
        <strain evidence="2 3">M2T3</strain>
    </source>
</reference>
<dbReference type="EMBL" id="JACHCC010000010">
    <property type="protein sequence ID" value="MBB6501672.1"/>
    <property type="molecule type" value="Genomic_DNA"/>
</dbReference>
<name>A0A7X0J891_9SPHI</name>
<gene>
    <name evidence="2" type="ORF">HDF25_003847</name>
</gene>
<dbReference type="SUPFAM" id="SSF53448">
    <property type="entry name" value="Nucleotide-diphospho-sugar transferases"/>
    <property type="match status" value="1"/>
</dbReference>
<organism evidence="2 3">
    <name type="scientific">Pedobacter cryoconitis</name>
    <dbReference type="NCBI Taxonomy" id="188932"/>
    <lineage>
        <taxon>Bacteria</taxon>
        <taxon>Pseudomonadati</taxon>
        <taxon>Bacteroidota</taxon>
        <taxon>Sphingobacteriia</taxon>
        <taxon>Sphingobacteriales</taxon>
        <taxon>Sphingobacteriaceae</taxon>
        <taxon>Pedobacter</taxon>
    </lineage>
</organism>
<dbReference type="Gene3D" id="3.90.550.10">
    <property type="entry name" value="Spore Coat Polysaccharide Biosynthesis Protein SpsA, Chain A"/>
    <property type="match status" value="1"/>
</dbReference>
<proteinExistence type="predicted"/>
<feature type="domain" description="Glycosyltransferase 2-like" evidence="1">
    <location>
        <begin position="9"/>
        <end position="114"/>
    </location>
</feature>
<dbReference type="AlphaFoldDB" id="A0A7X0J891"/>
<protein>
    <submittedName>
        <fullName evidence="2">Glycosyltransferase involved in cell wall biosynthesis</fullName>
    </submittedName>
</protein>
<evidence type="ECO:0000313" key="3">
    <source>
        <dbReference type="Proteomes" id="UP000521017"/>
    </source>
</evidence>